<gene>
    <name evidence="2" type="ORF">BN1708_015333</name>
</gene>
<organism evidence="2 3">
    <name type="scientific">Verticillium longisporum</name>
    <name type="common">Verticillium dahliae var. longisporum</name>
    <dbReference type="NCBI Taxonomy" id="100787"/>
    <lineage>
        <taxon>Eukaryota</taxon>
        <taxon>Fungi</taxon>
        <taxon>Dikarya</taxon>
        <taxon>Ascomycota</taxon>
        <taxon>Pezizomycotina</taxon>
        <taxon>Sordariomycetes</taxon>
        <taxon>Hypocreomycetidae</taxon>
        <taxon>Glomerellales</taxon>
        <taxon>Plectosphaerellaceae</taxon>
        <taxon>Verticillium</taxon>
    </lineage>
</organism>
<dbReference type="Proteomes" id="UP000044602">
    <property type="component" value="Unassembled WGS sequence"/>
</dbReference>
<feature type="compositionally biased region" description="Basic residues" evidence="1">
    <location>
        <begin position="175"/>
        <end position="185"/>
    </location>
</feature>
<feature type="compositionally biased region" description="Basic and acidic residues" evidence="1">
    <location>
        <begin position="157"/>
        <end position="174"/>
    </location>
</feature>
<name>A0A0G4M3H5_VERLO</name>
<dbReference type="EMBL" id="CVQH01020863">
    <property type="protein sequence ID" value="CRK28838.1"/>
    <property type="molecule type" value="Genomic_DNA"/>
</dbReference>
<dbReference type="AlphaFoldDB" id="A0A0G4M3H5"/>
<proteinExistence type="predicted"/>
<feature type="compositionally biased region" description="Basic and acidic residues" evidence="1">
    <location>
        <begin position="212"/>
        <end position="238"/>
    </location>
</feature>
<feature type="compositionally biased region" description="Basic and acidic residues" evidence="1">
    <location>
        <begin position="48"/>
        <end position="60"/>
    </location>
</feature>
<feature type="region of interest" description="Disordered" evidence="1">
    <location>
        <begin position="209"/>
        <end position="238"/>
    </location>
</feature>
<reference evidence="2 3" key="1">
    <citation type="submission" date="2015-05" db="EMBL/GenBank/DDBJ databases">
        <authorList>
            <person name="Wang D.B."/>
            <person name="Wang M."/>
        </authorList>
    </citation>
    <scope>NUCLEOTIDE SEQUENCE [LARGE SCALE GENOMIC DNA]</scope>
    <source>
        <strain evidence="2">VL1</strain>
    </source>
</reference>
<feature type="region of interest" description="Disordered" evidence="1">
    <location>
        <begin position="48"/>
        <end position="67"/>
    </location>
</feature>
<accession>A0A0G4M3H5</accession>
<evidence type="ECO:0000313" key="2">
    <source>
        <dbReference type="EMBL" id="CRK28838.1"/>
    </source>
</evidence>
<keyword evidence="3" id="KW-1185">Reference proteome</keyword>
<protein>
    <submittedName>
        <fullName evidence="2">Uncharacterized protein</fullName>
    </submittedName>
</protein>
<evidence type="ECO:0000313" key="3">
    <source>
        <dbReference type="Proteomes" id="UP000044602"/>
    </source>
</evidence>
<evidence type="ECO:0000256" key="1">
    <source>
        <dbReference type="SAM" id="MobiDB-lite"/>
    </source>
</evidence>
<sequence>MAAFTNSGDIKIEESRFNALEQATLHNISNFAQSFLKSTRQRRLLAHVDNRLNNPDHSDNNKPLPRTNYDNIRSALQAIDKFCQEIATDLIRNGMSERIPTLRTSLSEVASLAAGELASEKLRAQDKKADRRPDPDMKLEVDPAFYQPVSQLQQQDNDTRPGGHHEPLSAERNRPKTPPKRKRPRALLSPGFTTRMFKRPSCEDLSTAADNAQRHFKGEGVQREEKRDGKGTDELDPEGRARYFGAFSGIVHTLESESSAGRPPCENYLTTILLPSRVVRGRLDTFDDLKALPLGGKEWSCCWVLEKEMEPSGSDWGQLKQLPGAHIVRVLRADLGPYISGEHTYYEVAICDSYRHHLLSIGFQLEAVSIDPDMWIAHSNKEIREYGMRGAEHTVAKRAEEYLQCALKALESGFGPGLDKFYRRFAPSGLRITVEWIILMRRLLTADDKEFRRFAQCCVALGLSLLEDMEGPAAEELFMTGLASWRKFFRSMLGDRLKWPPGFRAVELHDIAVLHCIMKYSGFEMDSEPLHQCFDDTCSNEERLDRLGLLFDLSTRPHSGSNEAIVSEAFLRAQVWEEGAWENVRALVLQLVPGCFEGRYLWHWEL</sequence>
<feature type="region of interest" description="Disordered" evidence="1">
    <location>
        <begin position="153"/>
        <end position="188"/>
    </location>
</feature>